<evidence type="ECO:0000256" key="2">
    <source>
        <dbReference type="SAM" id="Phobius"/>
    </source>
</evidence>
<gene>
    <name evidence="4" type="ORF">HDU87_003676</name>
</gene>
<sequence>MSYLTLFLWIGLPLLVSKGRAYFKKTPSRPTHPKSVYDKYATAFLLFVAVLQLCACVVRPPNVLVDLGIGLETPSFVLRNTFRNHMAARYPGWASGAVRPEDEARVATAEKIHESLKTTSARKEYLRHGHAAHIECGWCTEPRDYALYAAPPILVSYGLMLVLLGIGTVTWRKQLWRTYGAVFIGLIAICEFYMFAMHDAVLSEADGTAWSLYNSVRMWRHAGFAVLALLAALVDRKDEWTDEDVVKDILGKNQVIYNRSQASRLARAATLTDSNMRRKFMEHYKEHEAVNDAIDRDLEYKEIRDKSLQKYDLDKLMQEASALSGNIVQAAIDEGLIDPSTAAEISAATAIPEPEDPSQQTESHAPHPEEAQPVLEPADAASASTDSHLRVGKSNGKGGTRVRRK</sequence>
<name>A0AAD5XSH3_9FUNG</name>
<evidence type="ECO:0000256" key="3">
    <source>
        <dbReference type="SAM" id="SignalP"/>
    </source>
</evidence>
<protein>
    <submittedName>
        <fullName evidence="4">Uncharacterized protein</fullName>
    </submittedName>
</protein>
<feature type="chain" id="PRO_5042121282" evidence="3">
    <location>
        <begin position="22"/>
        <end position="405"/>
    </location>
</feature>
<feature type="transmembrane region" description="Helical" evidence="2">
    <location>
        <begin position="218"/>
        <end position="234"/>
    </location>
</feature>
<dbReference type="EMBL" id="JADGJQ010000027">
    <property type="protein sequence ID" value="KAJ3178361.1"/>
    <property type="molecule type" value="Genomic_DNA"/>
</dbReference>
<accession>A0AAD5XSH3</accession>
<comment type="caution">
    <text evidence="4">The sequence shown here is derived from an EMBL/GenBank/DDBJ whole genome shotgun (WGS) entry which is preliminary data.</text>
</comment>
<keyword evidence="5" id="KW-1185">Reference proteome</keyword>
<keyword evidence="3" id="KW-0732">Signal</keyword>
<feature type="signal peptide" evidence="3">
    <location>
        <begin position="1"/>
        <end position="21"/>
    </location>
</feature>
<proteinExistence type="predicted"/>
<evidence type="ECO:0000313" key="5">
    <source>
        <dbReference type="Proteomes" id="UP001212152"/>
    </source>
</evidence>
<evidence type="ECO:0000313" key="4">
    <source>
        <dbReference type="EMBL" id="KAJ3178361.1"/>
    </source>
</evidence>
<dbReference type="PANTHER" id="PTHR39470:SF1">
    <property type="entry name" value="CHORISMATE SYNTHASE PROTEIN"/>
    <property type="match status" value="1"/>
</dbReference>
<evidence type="ECO:0000256" key="1">
    <source>
        <dbReference type="SAM" id="MobiDB-lite"/>
    </source>
</evidence>
<keyword evidence="2" id="KW-0472">Membrane</keyword>
<feature type="region of interest" description="Disordered" evidence="1">
    <location>
        <begin position="349"/>
        <end position="405"/>
    </location>
</feature>
<feature type="transmembrane region" description="Helical" evidence="2">
    <location>
        <begin position="145"/>
        <end position="166"/>
    </location>
</feature>
<reference evidence="4" key="1">
    <citation type="submission" date="2020-05" db="EMBL/GenBank/DDBJ databases">
        <title>Phylogenomic resolution of chytrid fungi.</title>
        <authorList>
            <person name="Stajich J.E."/>
            <person name="Amses K."/>
            <person name="Simmons R."/>
            <person name="Seto K."/>
            <person name="Myers J."/>
            <person name="Bonds A."/>
            <person name="Quandt C.A."/>
            <person name="Barry K."/>
            <person name="Liu P."/>
            <person name="Grigoriev I."/>
            <person name="Longcore J.E."/>
            <person name="James T.Y."/>
        </authorList>
    </citation>
    <scope>NUCLEOTIDE SEQUENCE</scope>
    <source>
        <strain evidence="4">JEL0379</strain>
    </source>
</reference>
<dbReference type="Proteomes" id="UP001212152">
    <property type="component" value="Unassembled WGS sequence"/>
</dbReference>
<organism evidence="4 5">
    <name type="scientific">Geranomyces variabilis</name>
    <dbReference type="NCBI Taxonomy" id="109894"/>
    <lineage>
        <taxon>Eukaryota</taxon>
        <taxon>Fungi</taxon>
        <taxon>Fungi incertae sedis</taxon>
        <taxon>Chytridiomycota</taxon>
        <taxon>Chytridiomycota incertae sedis</taxon>
        <taxon>Chytridiomycetes</taxon>
        <taxon>Spizellomycetales</taxon>
        <taxon>Powellomycetaceae</taxon>
        <taxon>Geranomyces</taxon>
    </lineage>
</organism>
<dbReference type="AlphaFoldDB" id="A0AAD5XSH3"/>
<keyword evidence="2" id="KW-1133">Transmembrane helix</keyword>
<feature type="transmembrane region" description="Helical" evidence="2">
    <location>
        <begin position="178"/>
        <end position="198"/>
    </location>
</feature>
<dbReference type="PANTHER" id="PTHR39470">
    <property type="entry name" value="CHROMOSOME 10, WHOLE GENOME SHOTGUN SEQUENCE"/>
    <property type="match status" value="1"/>
</dbReference>
<keyword evidence="2" id="KW-0812">Transmembrane</keyword>